<dbReference type="GO" id="GO:0008180">
    <property type="term" value="C:COP9 signalosome"/>
    <property type="evidence" value="ECO:0007669"/>
    <property type="project" value="UniProtKB-UniRule"/>
</dbReference>
<dbReference type="InterPro" id="IPR000555">
    <property type="entry name" value="JAMM/MPN+_dom"/>
</dbReference>
<comment type="subcellular location">
    <subcellularLocation>
        <location evidence="7">Cytoplasm</location>
    </subcellularLocation>
    <subcellularLocation>
        <location evidence="7">Nucleus</location>
    </subcellularLocation>
</comment>
<dbReference type="PROSITE" id="PS50249">
    <property type="entry name" value="MPN"/>
    <property type="match status" value="1"/>
</dbReference>
<reference evidence="10" key="2">
    <citation type="journal article" date="2023" name="IMA Fungus">
        <title>Comparative genomic study of the Penicillium genus elucidates a diverse pangenome and 15 lateral gene transfer events.</title>
        <authorList>
            <person name="Petersen C."/>
            <person name="Sorensen T."/>
            <person name="Nielsen M.R."/>
            <person name="Sondergaard T.E."/>
            <person name="Sorensen J.L."/>
            <person name="Fitzpatrick D.A."/>
            <person name="Frisvad J.C."/>
            <person name="Nielsen K.L."/>
        </authorList>
    </citation>
    <scope>NUCLEOTIDE SEQUENCE</scope>
    <source>
        <strain evidence="10">IBT 29864</strain>
    </source>
</reference>
<dbReference type="RefSeq" id="XP_056559290.1">
    <property type="nucleotide sequence ID" value="XM_056697078.1"/>
</dbReference>
<dbReference type="CDD" id="cd08063">
    <property type="entry name" value="MPN_CSN6"/>
    <property type="match status" value="1"/>
</dbReference>
<comment type="subunit">
    <text evidence="2">Component of the COP9 signalosome (CSN) complex.</text>
</comment>
<evidence type="ECO:0000256" key="4">
    <source>
        <dbReference type="ARBA" id="ARBA00022490"/>
    </source>
</evidence>
<evidence type="ECO:0000313" key="11">
    <source>
        <dbReference type="Proteomes" id="UP001147782"/>
    </source>
</evidence>
<gene>
    <name evidence="10" type="ORF">N7496_004147</name>
</gene>
<accession>A0A9W9SQ02</accession>
<evidence type="ECO:0000256" key="2">
    <source>
        <dbReference type="ARBA" id="ARBA00011098"/>
    </source>
</evidence>
<comment type="function">
    <text evidence="7">Component of the COP9 signalosome complex (CSN), a complex involved in various cellular and developmental processes.</text>
</comment>
<organism evidence="10 11">
    <name type="scientific">Penicillium cataractarum</name>
    <dbReference type="NCBI Taxonomy" id="2100454"/>
    <lineage>
        <taxon>Eukaryota</taxon>
        <taxon>Fungi</taxon>
        <taxon>Dikarya</taxon>
        <taxon>Ascomycota</taxon>
        <taxon>Pezizomycotina</taxon>
        <taxon>Eurotiomycetes</taxon>
        <taxon>Eurotiomycetidae</taxon>
        <taxon>Eurotiales</taxon>
        <taxon>Aspergillaceae</taxon>
        <taxon>Penicillium</taxon>
    </lineage>
</organism>
<keyword evidence="4 7" id="KW-0963">Cytoplasm</keyword>
<evidence type="ECO:0000256" key="3">
    <source>
        <dbReference type="ARBA" id="ARBA00014871"/>
    </source>
</evidence>
<feature type="region of interest" description="Disordered" evidence="8">
    <location>
        <begin position="211"/>
        <end position="244"/>
    </location>
</feature>
<dbReference type="Pfam" id="PF13012">
    <property type="entry name" value="MitMem_reg"/>
    <property type="match status" value="1"/>
</dbReference>
<evidence type="ECO:0000256" key="7">
    <source>
        <dbReference type="RuleBase" id="RU367006"/>
    </source>
</evidence>
<dbReference type="FunFam" id="3.40.140.10:FF:000055">
    <property type="entry name" value="COP9 signalosome complex subunit 6"/>
    <property type="match status" value="1"/>
</dbReference>
<evidence type="ECO:0000256" key="1">
    <source>
        <dbReference type="ARBA" id="ARBA00010893"/>
    </source>
</evidence>
<evidence type="ECO:0000313" key="10">
    <source>
        <dbReference type="EMBL" id="KAJ5381719.1"/>
    </source>
</evidence>
<dbReference type="AlphaFoldDB" id="A0A9W9SQ02"/>
<feature type="compositionally biased region" description="Polar residues" evidence="8">
    <location>
        <begin position="211"/>
        <end position="229"/>
    </location>
</feature>
<feature type="domain" description="MPN" evidence="9">
    <location>
        <begin position="19"/>
        <end position="162"/>
    </location>
</feature>
<dbReference type="EMBL" id="JAPZBS010000002">
    <property type="protein sequence ID" value="KAJ5381719.1"/>
    <property type="molecule type" value="Genomic_DNA"/>
</dbReference>
<keyword evidence="5 7" id="KW-0736">Signalosome</keyword>
<sequence length="397" mass="43066">MDSVQSLVSSKSSDSGLHIQLHPLVLLTISDHITRHAARQQQGPIIGALLGQQNGREITLEHGFECPVTAGENGEVLLPSAWFEERLKQFKDVHKDPALDLVGWWSTAPPSGPDTSHLPLHKQILQDHNESAVFLAFHPSQVQSRAHGAKLPLTIYETVLEGENAGDATKDMQIDGEELTLNIRFRELPYSVETEEAEMIGIDTIAQAAGTASRSEIPSQSASAATGQKSADREQKSSQAELTQEEEELIANLNTRVNAVRTLESRISLIKSYVSSVSALESSEAAKDDPSSPKLSHPILRNINSLTSHLSILSPHEQSSFSTEVLSQSNDVMLVSLLGQLGESVKAMRELGRKSAIVQSARHAANPRKPGLAARTFEEELYAHTLPDGGETGGMYS</sequence>
<keyword evidence="11" id="KW-1185">Reference proteome</keyword>
<protein>
    <recommendedName>
        <fullName evidence="3 7">COP9 signalosome complex subunit 6</fullName>
    </recommendedName>
</protein>
<dbReference type="GO" id="GO:0005737">
    <property type="term" value="C:cytoplasm"/>
    <property type="evidence" value="ECO:0007669"/>
    <property type="project" value="UniProtKB-SubCell"/>
</dbReference>
<dbReference type="InterPro" id="IPR037518">
    <property type="entry name" value="MPN"/>
</dbReference>
<keyword evidence="6 7" id="KW-0539">Nucleus</keyword>
<dbReference type="InterPro" id="IPR033859">
    <property type="entry name" value="MPN_CSN6"/>
</dbReference>
<dbReference type="Pfam" id="PF01398">
    <property type="entry name" value="JAB"/>
    <property type="match status" value="1"/>
</dbReference>
<dbReference type="OrthoDB" id="1378at2759"/>
<evidence type="ECO:0000256" key="5">
    <source>
        <dbReference type="ARBA" id="ARBA00022790"/>
    </source>
</evidence>
<dbReference type="GeneID" id="81436255"/>
<evidence type="ECO:0000256" key="8">
    <source>
        <dbReference type="SAM" id="MobiDB-lite"/>
    </source>
</evidence>
<dbReference type="Gene3D" id="3.40.140.10">
    <property type="entry name" value="Cytidine Deaminase, domain 2"/>
    <property type="match status" value="1"/>
</dbReference>
<dbReference type="PANTHER" id="PTHR10540">
    <property type="entry name" value="EUKARYOTIC TRANSLATION INITIATION FACTOR 3 SUBUNIT F-RELATED"/>
    <property type="match status" value="1"/>
</dbReference>
<dbReference type="Proteomes" id="UP001147782">
    <property type="component" value="Unassembled WGS sequence"/>
</dbReference>
<name>A0A9W9SQ02_9EURO</name>
<dbReference type="GO" id="GO:0008237">
    <property type="term" value="F:metallopeptidase activity"/>
    <property type="evidence" value="ECO:0007669"/>
    <property type="project" value="InterPro"/>
</dbReference>
<reference evidence="10" key="1">
    <citation type="submission" date="2022-11" db="EMBL/GenBank/DDBJ databases">
        <authorList>
            <person name="Petersen C."/>
        </authorList>
    </citation>
    <scope>NUCLEOTIDE SEQUENCE</scope>
    <source>
        <strain evidence="10">IBT 29864</strain>
    </source>
</reference>
<comment type="caution">
    <text evidence="10">The sequence shown here is derived from an EMBL/GenBank/DDBJ whole genome shotgun (WGS) entry which is preliminary data.</text>
</comment>
<proteinExistence type="inferred from homology"/>
<dbReference type="PANTHER" id="PTHR10540:SF8">
    <property type="entry name" value="COP9 SIGNALOSOME COMPLEX SUBUNIT 6"/>
    <property type="match status" value="1"/>
</dbReference>
<comment type="similarity">
    <text evidence="1 7">Belongs to the peptidase M67A family. CSN6 subfamily.</text>
</comment>
<evidence type="ECO:0000259" key="9">
    <source>
        <dbReference type="PROSITE" id="PS50249"/>
    </source>
</evidence>
<dbReference type="InterPro" id="IPR024969">
    <property type="entry name" value="EIF3F/CSN6-like_C"/>
</dbReference>
<dbReference type="GO" id="GO:0000338">
    <property type="term" value="P:protein deneddylation"/>
    <property type="evidence" value="ECO:0007669"/>
    <property type="project" value="InterPro"/>
</dbReference>
<evidence type="ECO:0000256" key="6">
    <source>
        <dbReference type="ARBA" id="ARBA00023242"/>
    </source>
</evidence>